<feature type="transmembrane region" description="Helical" evidence="8">
    <location>
        <begin position="273"/>
        <end position="291"/>
    </location>
</feature>
<keyword evidence="3" id="KW-0813">Transport</keyword>
<organism evidence="10 12">
    <name type="scientific">Salinicoccus halodurans</name>
    <dbReference type="NCBI Taxonomy" id="407035"/>
    <lineage>
        <taxon>Bacteria</taxon>
        <taxon>Bacillati</taxon>
        <taxon>Bacillota</taxon>
        <taxon>Bacilli</taxon>
        <taxon>Bacillales</taxon>
        <taxon>Staphylococcaceae</taxon>
        <taxon>Salinicoccus</taxon>
    </lineage>
</organism>
<reference evidence="11" key="2">
    <citation type="submission" date="2015-04" db="EMBL/GenBank/DDBJ databases">
        <title>Complete genome sequence of Salinicoccus halodurans strain H3B36, isolated from the Qaidam basin of China.</title>
        <authorList>
            <person name="Ma Y."/>
            <person name="Jiang K."/>
            <person name="Xue Y."/>
        </authorList>
    </citation>
    <scope>NUCLEOTIDE SEQUENCE [LARGE SCALE GENOMIC DNA]</scope>
    <source>
        <strain evidence="11">H3B36</strain>
    </source>
</reference>
<dbReference type="SUPFAM" id="SSF81345">
    <property type="entry name" value="ABC transporter involved in vitamin B12 uptake, BtuC"/>
    <property type="match status" value="1"/>
</dbReference>
<evidence type="ECO:0000256" key="6">
    <source>
        <dbReference type="ARBA" id="ARBA00022989"/>
    </source>
</evidence>
<feature type="transmembrane region" description="Helical" evidence="8">
    <location>
        <begin position="184"/>
        <end position="205"/>
    </location>
</feature>
<feature type="transmembrane region" description="Helical" evidence="8">
    <location>
        <begin position="6"/>
        <end position="27"/>
    </location>
</feature>
<keyword evidence="7 8" id="KW-0472">Membrane</keyword>
<evidence type="ECO:0000256" key="1">
    <source>
        <dbReference type="ARBA" id="ARBA00004651"/>
    </source>
</evidence>
<dbReference type="EMBL" id="FOTB01000002">
    <property type="protein sequence ID" value="SFK68631.1"/>
    <property type="molecule type" value="Genomic_DNA"/>
</dbReference>
<evidence type="ECO:0000313" key="12">
    <source>
        <dbReference type="Proteomes" id="UP000183090"/>
    </source>
</evidence>
<evidence type="ECO:0000313" key="11">
    <source>
        <dbReference type="Proteomes" id="UP000034029"/>
    </source>
</evidence>
<dbReference type="Proteomes" id="UP000183090">
    <property type="component" value="Unassembled WGS sequence"/>
</dbReference>
<sequence length="323" mass="34897">MDRRWYTLPIIVMGVLISFILAMMFGASHYAFGEVWSVITNLDMTDKTHQILYEIRMPRVLAALVAGFMISIAGLVLQSVTHNDLSEPSILGINAGANLAIILAALLIPTLSFVSIMLSGFAGGMLVGLVILSVTRSRSPLHLILAGAGISLFLYAITDFLVITNDLGQYMTFFTAGGASGQSMGNLAIVAPLAIVLVIGLYFMAKELDVLLFGDEMAVSLGQNRGLYKWLTLVIAVMLASIAVAMVGNVVFLGLLVPHIVKMIYGNMHKYTIIYTGLFGAIIFALSDMFARVFNEAPVNAVIAMIGLPFFIYIIKKRGGQYA</sequence>
<dbReference type="RefSeq" id="WP_046791089.1">
    <property type="nucleotide sequence ID" value="NZ_CP011366.1"/>
</dbReference>
<feature type="transmembrane region" description="Helical" evidence="8">
    <location>
        <begin position="141"/>
        <end position="163"/>
    </location>
</feature>
<dbReference type="EMBL" id="CP011366">
    <property type="protein sequence ID" value="AKG74910.1"/>
    <property type="molecule type" value="Genomic_DNA"/>
</dbReference>
<comment type="similarity">
    <text evidence="2">Belongs to the binding-protein-dependent transport system permease family. FecCD subfamily.</text>
</comment>
<keyword evidence="5 8" id="KW-0812">Transmembrane</keyword>
<feature type="transmembrane region" description="Helical" evidence="8">
    <location>
        <begin position="89"/>
        <end position="108"/>
    </location>
</feature>
<dbReference type="AlphaFoldDB" id="A0A0F7D4V8"/>
<dbReference type="InterPro" id="IPR000522">
    <property type="entry name" value="ABC_transptr_permease_BtuC"/>
</dbReference>
<feature type="transmembrane region" description="Helical" evidence="8">
    <location>
        <begin position="115"/>
        <end position="135"/>
    </location>
</feature>
<dbReference type="GO" id="GO:0005886">
    <property type="term" value="C:plasma membrane"/>
    <property type="evidence" value="ECO:0007669"/>
    <property type="project" value="UniProtKB-SubCell"/>
</dbReference>
<name>A0A0F7D4V8_9STAP</name>
<evidence type="ECO:0000313" key="9">
    <source>
        <dbReference type="EMBL" id="AKG74910.1"/>
    </source>
</evidence>
<dbReference type="Gene3D" id="1.10.3470.10">
    <property type="entry name" value="ABC transporter involved in vitamin B12 uptake, BtuC"/>
    <property type="match status" value="1"/>
</dbReference>
<dbReference type="Pfam" id="PF01032">
    <property type="entry name" value="FecCD"/>
    <property type="match status" value="1"/>
</dbReference>
<reference evidence="9 11" key="1">
    <citation type="journal article" date="2015" name="Int. J. Syst. Evol. Microbiol.">
        <title>Complete genome sequence of Salinicoccus halodurans H3B36, isolated from the Qaidam Basin in China.</title>
        <authorList>
            <person name="Jiang K."/>
            <person name="Xue Y."/>
            <person name="Ma Y."/>
        </authorList>
    </citation>
    <scope>NUCLEOTIDE SEQUENCE [LARGE SCALE GENOMIC DNA]</scope>
    <source>
        <strain evidence="9 11">H3B36</strain>
    </source>
</reference>
<comment type="subcellular location">
    <subcellularLocation>
        <location evidence="1">Cell membrane</location>
        <topology evidence="1">Multi-pass membrane protein</topology>
    </subcellularLocation>
</comment>
<gene>
    <name evidence="9" type="ORF">AAT16_12345</name>
    <name evidence="10" type="ORF">SAMN05216235_1163</name>
</gene>
<reference evidence="10 12" key="3">
    <citation type="submission" date="2016-10" db="EMBL/GenBank/DDBJ databases">
        <authorList>
            <person name="Varghese N."/>
            <person name="Submissions S."/>
        </authorList>
    </citation>
    <scope>NUCLEOTIDE SEQUENCE [LARGE SCALE GENOMIC DNA]</scope>
    <source>
        <strain evidence="10 12">CGMCC 1.6501</strain>
    </source>
</reference>
<dbReference type="KEGG" id="shv:AAT16_12345"/>
<dbReference type="PANTHER" id="PTHR30472">
    <property type="entry name" value="FERRIC ENTEROBACTIN TRANSPORT SYSTEM PERMEASE PROTEIN"/>
    <property type="match status" value="1"/>
</dbReference>
<dbReference type="GO" id="GO:0022857">
    <property type="term" value="F:transmembrane transporter activity"/>
    <property type="evidence" value="ECO:0007669"/>
    <property type="project" value="InterPro"/>
</dbReference>
<protein>
    <submittedName>
        <fullName evidence="10">Iron complex transport system permease protein</fullName>
    </submittedName>
</protein>
<dbReference type="CDD" id="cd06550">
    <property type="entry name" value="TM_ABC_iron-siderophores_like"/>
    <property type="match status" value="1"/>
</dbReference>
<keyword evidence="4" id="KW-1003">Cell membrane</keyword>
<dbReference type="OrthoDB" id="9811721at2"/>
<dbReference type="GO" id="GO:0033214">
    <property type="term" value="P:siderophore-iron import into cell"/>
    <property type="evidence" value="ECO:0007669"/>
    <property type="project" value="TreeGrafter"/>
</dbReference>
<feature type="transmembrane region" description="Helical" evidence="8">
    <location>
        <begin position="297"/>
        <end position="315"/>
    </location>
</feature>
<evidence type="ECO:0000256" key="7">
    <source>
        <dbReference type="ARBA" id="ARBA00023136"/>
    </source>
</evidence>
<evidence type="ECO:0000256" key="3">
    <source>
        <dbReference type="ARBA" id="ARBA00022448"/>
    </source>
</evidence>
<accession>A0A0F7D4V8</accession>
<evidence type="ECO:0000256" key="4">
    <source>
        <dbReference type="ARBA" id="ARBA00022475"/>
    </source>
</evidence>
<evidence type="ECO:0000313" key="10">
    <source>
        <dbReference type="EMBL" id="SFK68631.1"/>
    </source>
</evidence>
<evidence type="ECO:0000256" key="2">
    <source>
        <dbReference type="ARBA" id="ARBA00007935"/>
    </source>
</evidence>
<feature type="transmembrane region" description="Helical" evidence="8">
    <location>
        <begin position="230"/>
        <end position="261"/>
    </location>
</feature>
<keyword evidence="6 8" id="KW-1133">Transmembrane helix</keyword>
<dbReference type="PANTHER" id="PTHR30472:SF58">
    <property type="entry name" value="IRON(3+)-HYDROXAMATE IMPORT SYSTEM PERMEASE PROTEIN FHUB"/>
    <property type="match status" value="1"/>
</dbReference>
<evidence type="ECO:0000256" key="8">
    <source>
        <dbReference type="SAM" id="Phobius"/>
    </source>
</evidence>
<dbReference type="Proteomes" id="UP000034029">
    <property type="component" value="Chromosome"/>
</dbReference>
<dbReference type="InterPro" id="IPR037294">
    <property type="entry name" value="ABC_BtuC-like"/>
</dbReference>
<proteinExistence type="inferred from homology"/>
<keyword evidence="11" id="KW-1185">Reference proteome</keyword>
<feature type="transmembrane region" description="Helical" evidence="8">
    <location>
        <begin position="60"/>
        <end position="77"/>
    </location>
</feature>
<evidence type="ECO:0000256" key="5">
    <source>
        <dbReference type="ARBA" id="ARBA00022692"/>
    </source>
</evidence>